<dbReference type="Pfam" id="PF00443">
    <property type="entry name" value="UCH"/>
    <property type="match status" value="1"/>
</dbReference>
<dbReference type="STRING" id="45357.A0A2V1ASY7"/>
<proteinExistence type="inferred from homology"/>
<evidence type="ECO:0000313" key="11">
    <source>
        <dbReference type="Proteomes" id="UP000244309"/>
    </source>
</evidence>
<evidence type="ECO:0000256" key="4">
    <source>
        <dbReference type="ARBA" id="ARBA00022670"/>
    </source>
</evidence>
<protein>
    <recommendedName>
        <fullName evidence="3">ubiquitinyl hydrolase 1</fullName>
        <ecNumber evidence="3">3.4.19.12</ecNumber>
    </recommendedName>
</protein>
<dbReference type="GeneID" id="37009758"/>
<evidence type="ECO:0000256" key="6">
    <source>
        <dbReference type="ARBA" id="ARBA00022801"/>
    </source>
</evidence>
<gene>
    <name evidence="10" type="ORF">CXQ85_004428</name>
</gene>
<dbReference type="Gene3D" id="3.90.70.10">
    <property type="entry name" value="Cysteine proteinases"/>
    <property type="match status" value="1"/>
</dbReference>
<dbReference type="InterPro" id="IPR028889">
    <property type="entry name" value="USP"/>
</dbReference>
<keyword evidence="5" id="KW-0833">Ubl conjugation pathway</keyword>
<evidence type="ECO:0000256" key="3">
    <source>
        <dbReference type="ARBA" id="ARBA00012759"/>
    </source>
</evidence>
<comment type="catalytic activity">
    <reaction evidence="1">
        <text>Thiol-dependent hydrolysis of ester, thioester, amide, peptide and isopeptide bonds formed by the C-terminal Gly of ubiquitin (a 76-residue protein attached to proteins as an intracellular targeting signal).</text>
        <dbReference type="EC" id="3.4.19.12"/>
    </reaction>
</comment>
<comment type="caution">
    <text evidence="10">The sequence shown here is derived from an EMBL/GenBank/DDBJ whole genome shotgun (WGS) entry which is preliminary data.</text>
</comment>
<dbReference type="GO" id="GO:0006508">
    <property type="term" value="P:proteolysis"/>
    <property type="evidence" value="ECO:0007669"/>
    <property type="project" value="UniProtKB-KW"/>
</dbReference>
<feature type="compositionally biased region" description="Polar residues" evidence="8">
    <location>
        <begin position="189"/>
        <end position="202"/>
    </location>
</feature>
<keyword evidence="11" id="KW-1185">Reference proteome</keyword>
<dbReference type="VEuPathDB" id="FungiDB:CXQ85_004428"/>
<dbReference type="AlphaFoldDB" id="A0A2V1ASY7"/>
<feature type="domain" description="USP" evidence="9">
    <location>
        <begin position="262"/>
        <end position="614"/>
    </location>
</feature>
<dbReference type="RefSeq" id="XP_025341855.1">
    <property type="nucleotide sequence ID" value="XM_025488047.1"/>
</dbReference>
<evidence type="ECO:0000256" key="1">
    <source>
        <dbReference type="ARBA" id="ARBA00000707"/>
    </source>
</evidence>
<dbReference type="PANTHER" id="PTHR21646:SF24">
    <property type="entry name" value="UBIQUITIN CARBOXYL-TERMINAL HYDROLASE"/>
    <property type="match status" value="1"/>
</dbReference>
<dbReference type="InterPro" id="IPR001394">
    <property type="entry name" value="Peptidase_C19_UCH"/>
</dbReference>
<dbReference type="OrthoDB" id="292964at2759"/>
<keyword evidence="7" id="KW-0788">Thiol protease</keyword>
<evidence type="ECO:0000256" key="2">
    <source>
        <dbReference type="ARBA" id="ARBA00009085"/>
    </source>
</evidence>
<dbReference type="EMBL" id="PKFO01000004">
    <property type="protein sequence ID" value="PVH20915.1"/>
    <property type="molecule type" value="Genomic_DNA"/>
</dbReference>
<accession>A0A2V1ASY7</accession>
<dbReference type="PROSITE" id="PS00973">
    <property type="entry name" value="USP_2"/>
    <property type="match status" value="1"/>
</dbReference>
<comment type="similarity">
    <text evidence="2">Belongs to the peptidase C19 family.</text>
</comment>
<evidence type="ECO:0000256" key="7">
    <source>
        <dbReference type="ARBA" id="ARBA00022807"/>
    </source>
</evidence>
<evidence type="ECO:0000313" key="10">
    <source>
        <dbReference type="EMBL" id="PVH20915.1"/>
    </source>
</evidence>
<dbReference type="EC" id="3.4.19.12" evidence="3"/>
<dbReference type="PANTHER" id="PTHR21646">
    <property type="entry name" value="UBIQUITIN CARBOXYL-TERMINAL HYDROLASE"/>
    <property type="match status" value="1"/>
</dbReference>
<feature type="region of interest" description="Disordered" evidence="8">
    <location>
        <begin position="179"/>
        <end position="202"/>
    </location>
</feature>
<keyword evidence="4" id="KW-0645">Protease</keyword>
<sequence length="614" mass="70052">MSVFDLIDHCSTLFEESKEHIYTSSGLKSYIRAYLIFNYFINSFIMDIIGRNVFDVDLDSLQSYMDEYLTSHKLLSFDIQELFGWLNEYIEFLKHKDDDSEEEEDDDDFGQEISAPAVSKPYYQTEPTNSLNLSDIIRQGDPADQSSDVDMSDFANRFPEVATDSELVSETPYPVRLSRSSLAEPPLHNNRQNDGLSQNNVSQAPYSMNQRHEVMSQPPLNPPKHISPPYATPYEKLAAGPSVVSLPPNGQSMAYGNNGNAFHFQNRSHVQLPDRQAQYQQHGQTYQHHYMSPQVPQPHQFNSHPMNHINGTYSAPYQVASSLKPGFNIPFEQQDAQEFLLFVIDKVHEELARPPSEEALQADYVTRWGVDVTPREKEEYLKWYRSLMKAEGVSPMNDLCQGHVRSQLICNKCGCTSNSYSSFSMLSLPIPNLGRDMVDLVECLRYFSQDEVLSGDNAWKCPRCNKSDGEGNPMDVVFQQKKSLKPWKNRNSSKKSKESVDDKGPITIKKLSIIKLPPVLFIHLSRFSMFSVTDKLNAVISYPLRLKFNHQTGDVHYSLTGLINHFGNLKSGHYTSLVNKSKDSSDRLLNPEWCYLDDENFRLHVRSGQPSSFS</sequence>
<dbReference type="PROSITE" id="PS50235">
    <property type="entry name" value="USP_3"/>
    <property type="match status" value="1"/>
</dbReference>
<evidence type="ECO:0000256" key="5">
    <source>
        <dbReference type="ARBA" id="ARBA00022786"/>
    </source>
</evidence>
<evidence type="ECO:0000256" key="8">
    <source>
        <dbReference type="SAM" id="MobiDB-lite"/>
    </source>
</evidence>
<evidence type="ECO:0000259" key="9">
    <source>
        <dbReference type="PROSITE" id="PS50235"/>
    </source>
</evidence>
<dbReference type="GO" id="GO:0004843">
    <property type="term" value="F:cysteine-type deubiquitinase activity"/>
    <property type="evidence" value="ECO:0007669"/>
    <property type="project" value="UniProtKB-EC"/>
</dbReference>
<dbReference type="GO" id="GO:0016579">
    <property type="term" value="P:protein deubiquitination"/>
    <property type="evidence" value="ECO:0007669"/>
    <property type="project" value="InterPro"/>
</dbReference>
<feature type="region of interest" description="Disordered" evidence="8">
    <location>
        <begin position="115"/>
        <end position="151"/>
    </location>
</feature>
<dbReference type="InterPro" id="IPR038765">
    <property type="entry name" value="Papain-like_cys_pep_sf"/>
</dbReference>
<dbReference type="InterPro" id="IPR050185">
    <property type="entry name" value="Ub_carboxyl-term_hydrolase"/>
</dbReference>
<dbReference type="SUPFAM" id="SSF54001">
    <property type="entry name" value="Cysteine proteinases"/>
    <property type="match status" value="1"/>
</dbReference>
<dbReference type="InterPro" id="IPR018200">
    <property type="entry name" value="USP_CS"/>
</dbReference>
<keyword evidence="6" id="KW-0378">Hydrolase</keyword>
<reference evidence="10 11" key="1">
    <citation type="submission" date="2017-12" db="EMBL/GenBank/DDBJ databases">
        <title>Genome Sequence of a Multidrug-Resistant Candida haemulonii Isolate from a Patient with Chronic Leg Ulcers in Israel.</title>
        <authorList>
            <person name="Chow N.A."/>
            <person name="Gade L."/>
            <person name="Batra D."/>
            <person name="Rowe L.A."/>
            <person name="Ben-Ami R."/>
            <person name="Loparev V.N."/>
            <person name="Litvintseva A.P."/>
        </authorList>
    </citation>
    <scope>NUCLEOTIDE SEQUENCE [LARGE SCALE GENOMIC DNA]</scope>
    <source>
        <strain evidence="10 11">B11899</strain>
    </source>
</reference>
<name>A0A2V1ASY7_9ASCO</name>
<dbReference type="Proteomes" id="UP000244309">
    <property type="component" value="Unassembled WGS sequence"/>
</dbReference>
<organism evidence="10 11">
    <name type="scientific">Candidozyma haemuli</name>
    <dbReference type="NCBI Taxonomy" id="45357"/>
    <lineage>
        <taxon>Eukaryota</taxon>
        <taxon>Fungi</taxon>
        <taxon>Dikarya</taxon>
        <taxon>Ascomycota</taxon>
        <taxon>Saccharomycotina</taxon>
        <taxon>Pichiomycetes</taxon>
        <taxon>Metschnikowiaceae</taxon>
        <taxon>Candidozyma</taxon>
    </lineage>
</organism>